<accession>A0A7W3J3K1</accession>
<gene>
    <name evidence="1" type="ORF">FB382_003942</name>
    <name evidence="2" type="ORF">FB382_004372</name>
</gene>
<proteinExistence type="predicted"/>
<sequence length="60" mass="6540">MSTRVACQSCPITLPVEQFVDLVSGGWDMTHTFQRPEFNDGKVVVCRGRFAAPTGPEGGR</sequence>
<comment type="caution">
    <text evidence="1">The sequence shown here is derived from an EMBL/GenBank/DDBJ whole genome shotgun (WGS) entry which is preliminary data.</text>
</comment>
<name>A0A7W3J3K1_9ACTN</name>
<keyword evidence="3" id="KW-1185">Reference proteome</keyword>
<reference evidence="1 3" key="1">
    <citation type="submission" date="2020-07" db="EMBL/GenBank/DDBJ databases">
        <title>Sequencing the genomes of 1000 actinobacteria strains.</title>
        <authorList>
            <person name="Klenk H.-P."/>
        </authorList>
    </citation>
    <scope>NUCLEOTIDE SEQUENCE [LARGE SCALE GENOMIC DNA]</scope>
    <source>
        <strain evidence="1 3">DSM 21349</strain>
    </source>
</reference>
<evidence type="ECO:0000313" key="1">
    <source>
        <dbReference type="EMBL" id="MBA8805597.1"/>
    </source>
</evidence>
<dbReference type="EMBL" id="JACGXA010000002">
    <property type="protein sequence ID" value="MBA8805597.1"/>
    <property type="molecule type" value="Genomic_DNA"/>
</dbReference>
<dbReference type="EMBL" id="JACGXA010000004">
    <property type="protein sequence ID" value="MBA8806021.1"/>
    <property type="molecule type" value="Genomic_DNA"/>
</dbReference>
<dbReference type="RefSeq" id="WP_182541655.1">
    <property type="nucleotide sequence ID" value="NZ_JACGXA010000002.1"/>
</dbReference>
<protein>
    <submittedName>
        <fullName evidence="1">Uncharacterized protein</fullName>
    </submittedName>
</protein>
<evidence type="ECO:0000313" key="2">
    <source>
        <dbReference type="EMBL" id="MBA8806021.1"/>
    </source>
</evidence>
<evidence type="ECO:0000313" key="3">
    <source>
        <dbReference type="Proteomes" id="UP000580910"/>
    </source>
</evidence>
<dbReference type="AlphaFoldDB" id="A0A7W3J3K1"/>
<dbReference type="Proteomes" id="UP000580910">
    <property type="component" value="Unassembled WGS sequence"/>
</dbReference>
<organism evidence="1 3">
    <name type="scientific">Nocardioides ginsengisegetis</name>
    <dbReference type="NCBI Taxonomy" id="661491"/>
    <lineage>
        <taxon>Bacteria</taxon>
        <taxon>Bacillati</taxon>
        <taxon>Actinomycetota</taxon>
        <taxon>Actinomycetes</taxon>
        <taxon>Propionibacteriales</taxon>
        <taxon>Nocardioidaceae</taxon>
        <taxon>Nocardioides</taxon>
    </lineage>
</organism>